<dbReference type="eggNOG" id="COG0612">
    <property type="taxonomic scope" value="Bacteria"/>
</dbReference>
<evidence type="ECO:0000256" key="7">
    <source>
        <dbReference type="ARBA" id="ARBA00023049"/>
    </source>
</evidence>
<dbReference type="InterPro" id="IPR011765">
    <property type="entry name" value="Pept_M16_N"/>
</dbReference>
<evidence type="ECO:0000256" key="3">
    <source>
        <dbReference type="ARBA" id="ARBA00022670"/>
    </source>
</evidence>
<evidence type="ECO:0000256" key="1">
    <source>
        <dbReference type="ARBA" id="ARBA00001947"/>
    </source>
</evidence>
<reference evidence="11 12" key="1">
    <citation type="journal article" date="2013" name="Genome Announc.">
        <title>The Draft Genome Sequence of Sphingomonas paucimobilis Strain HER1398 (Proteobacteria), Host to the Giant PAU Phage, Indicates That It Is a Member of the Genus Sphingobacterium (Bacteroidetes).</title>
        <authorList>
            <person name="White R.A.III."/>
            <person name="Suttle C.A."/>
        </authorList>
    </citation>
    <scope>NUCLEOTIDE SEQUENCE [LARGE SCALE GENOMIC DNA]</scope>
    <source>
        <strain evidence="11 12">HER1398</strain>
    </source>
</reference>
<gene>
    <name evidence="11" type="ORF">M472_08645</name>
</gene>
<dbReference type="InterPro" id="IPR050626">
    <property type="entry name" value="Peptidase_M16"/>
</dbReference>
<evidence type="ECO:0000313" key="12">
    <source>
        <dbReference type="Proteomes" id="UP000016584"/>
    </source>
</evidence>
<evidence type="ECO:0000259" key="9">
    <source>
        <dbReference type="Pfam" id="PF00675"/>
    </source>
</evidence>
<keyword evidence="3" id="KW-0645">Protease</keyword>
<evidence type="ECO:0000313" key="11">
    <source>
        <dbReference type="EMBL" id="ERJ58836.1"/>
    </source>
</evidence>
<keyword evidence="5" id="KW-0378">Hydrolase</keyword>
<feature type="domain" description="Peptidase M16 C-terminal" evidence="10">
    <location>
        <begin position="186"/>
        <end position="365"/>
    </location>
</feature>
<dbReference type="Pfam" id="PF05193">
    <property type="entry name" value="Peptidase_M16_C"/>
    <property type="match status" value="2"/>
</dbReference>
<protein>
    <recommendedName>
        <fullName evidence="13">Peptidase M16</fullName>
    </recommendedName>
</protein>
<dbReference type="InterPro" id="IPR011249">
    <property type="entry name" value="Metalloenz_LuxS/M16"/>
</dbReference>
<evidence type="ECO:0000256" key="8">
    <source>
        <dbReference type="RuleBase" id="RU004447"/>
    </source>
</evidence>
<name>U2HAQ9_9SPHI</name>
<dbReference type="GO" id="GO:0046872">
    <property type="term" value="F:metal ion binding"/>
    <property type="evidence" value="ECO:0007669"/>
    <property type="project" value="UniProtKB-KW"/>
</dbReference>
<dbReference type="InterPro" id="IPR001431">
    <property type="entry name" value="Pept_M16_Zn_BS"/>
</dbReference>
<keyword evidence="12" id="KW-1185">Reference proteome</keyword>
<dbReference type="Gene3D" id="3.30.830.10">
    <property type="entry name" value="Metalloenzyme, LuxS/M16 peptidase-like"/>
    <property type="match status" value="4"/>
</dbReference>
<comment type="cofactor">
    <cofactor evidence="1">
        <name>Zn(2+)</name>
        <dbReference type="ChEBI" id="CHEBI:29105"/>
    </cofactor>
</comment>
<dbReference type="SUPFAM" id="SSF63411">
    <property type="entry name" value="LuxS/MPP-like metallohydrolase"/>
    <property type="match status" value="3"/>
</dbReference>
<evidence type="ECO:0000256" key="6">
    <source>
        <dbReference type="ARBA" id="ARBA00022833"/>
    </source>
</evidence>
<dbReference type="PANTHER" id="PTHR43690:SF34">
    <property type="entry name" value="ZINC PROTEASE PQQL-LIKE"/>
    <property type="match status" value="1"/>
</dbReference>
<dbReference type="GO" id="GO:0006508">
    <property type="term" value="P:proteolysis"/>
    <property type="evidence" value="ECO:0007669"/>
    <property type="project" value="UniProtKB-KW"/>
</dbReference>
<feature type="domain" description="Peptidase M16 N-terminal" evidence="9">
    <location>
        <begin position="28"/>
        <end position="166"/>
    </location>
</feature>
<dbReference type="Proteomes" id="UP000016584">
    <property type="component" value="Unassembled WGS sequence"/>
</dbReference>
<comment type="similarity">
    <text evidence="2 8">Belongs to the peptidase M16 family.</text>
</comment>
<evidence type="ECO:0000256" key="2">
    <source>
        <dbReference type="ARBA" id="ARBA00007261"/>
    </source>
</evidence>
<evidence type="ECO:0000256" key="5">
    <source>
        <dbReference type="ARBA" id="ARBA00022801"/>
    </source>
</evidence>
<dbReference type="GO" id="GO:0004222">
    <property type="term" value="F:metalloendopeptidase activity"/>
    <property type="evidence" value="ECO:0007669"/>
    <property type="project" value="InterPro"/>
</dbReference>
<dbReference type="InterPro" id="IPR007863">
    <property type="entry name" value="Peptidase_M16_C"/>
</dbReference>
<evidence type="ECO:0008006" key="13">
    <source>
        <dbReference type="Google" id="ProtNLM"/>
    </source>
</evidence>
<dbReference type="STRING" id="1346330.M472_08645"/>
<evidence type="ECO:0000259" key="10">
    <source>
        <dbReference type="Pfam" id="PF05193"/>
    </source>
</evidence>
<keyword evidence="4" id="KW-0479">Metal-binding</keyword>
<feature type="domain" description="Peptidase M16 C-terminal" evidence="10">
    <location>
        <begin position="675"/>
        <end position="836"/>
    </location>
</feature>
<accession>U2HAQ9</accession>
<dbReference type="AlphaFoldDB" id="U2HAQ9"/>
<dbReference type="PANTHER" id="PTHR43690">
    <property type="entry name" value="NARDILYSIN"/>
    <property type="match status" value="1"/>
</dbReference>
<dbReference type="Pfam" id="PF00675">
    <property type="entry name" value="Peptidase_M16"/>
    <property type="match status" value="1"/>
</dbReference>
<evidence type="ECO:0000256" key="4">
    <source>
        <dbReference type="ARBA" id="ARBA00022723"/>
    </source>
</evidence>
<dbReference type="PATRIC" id="fig|1346330.5.peg.2167"/>
<proteinExistence type="inferred from homology"/>
<keyword evidence="6" id="KW-0862">Zinc</keyword>
<dbReference type="EMBL" id="ATDL01000015">
    <property type="protein sequence ID" value="ERJ58836.1"/>
    <property type="molecule type" value="Genomic_DNA"/>
</dbReference>
<dbReference type="PROSITE" id="PS00143">
    <property type="entry name" value="INSULINASE"/>
    <property type="match status" value="1"/>
</dbReference>
<organism evidence="11 12">
    <name type="scientific">Sphingobacterium paucimobilis HER1398</name>
    <dbReference type="NCBI Taxonomy" id="1346330"/>
    <lineage>
        <taxon>Bacteria</taxon>
        <taxon>Pseudomonadati</taxon>
        <taxon>Bacteroidota</taxon>
        <taxon>Sphingobacteriia</taxon>
        <taxon>Sphingobacteriales</taxon>
        <taxon>Sphingobacteriaceae</taxon>
        <taxon>Sphingobacterium</taxon>
    </lineage>
</organism>
<comment type="caution">
    <text evidence="11">The sequence shown here is derived from an EMBL/GenBank/DDBJ whole genome shotgun (WGS) entry which is preliminary data.</text>
</comment>
<sequence length="922" mass="104280">MSSWVSGNPEDPKLIKGKLKNGMTYYIYPNDFPKNEAVYRLFVKSGSVLENEKQRGLAHFLEHMAFNGTTHFPNETLIRYLESNGAKFGKDVNAHTSYNETVYKLQLPTSDSKFVDQTMTIISDWAGGLTLDSTEIEQERGVIMSEWFSTKKANEVVQQAFLSKLLNGSRFAERKVIGDTAVIKNFKRQEIVDYYHQWYDPQFMAVAVVGDVSVPEIEAMIHAKFEGIPSKRGNKIPTYDIPNYRTRSFERIVDPEGTKADLSLIQLFKKDSPVNTEKDYESYLRRSLLNQLIKRRLSNLTFDNPAYKSASVQFSGFLNTKKIGLASVQINPEQPEKSIIDFAVHLEQMLQHGFLDTEIEAVKTSYGRALQRKLERKAPVASTSLMDEIYNDFYKDQKMISTASEYEWYKATVDRVDAQSLRKELRSLMQPKRIQYQLTSYPKVDPILPSQERIYTIFDSLGKAKVLPYHLAVQEHDQLLEETPVASTLIATTLVPEIKSTVYELSNGVRVIVKKPEVRDSKLTITGFRKGGMYALDSADYLTAQYATNVAALSGAGTLSRESLAQYLNGKSASMRFLIDKTRSGVAGSADLKDAETLFQLLYLRWTSPRVDSKNFNLIKEKAKESYRTAIKTDANIYQLELGQMLNGSDYTNREINESIIENELHASRILPVFNKMYGNANGYTFVLSTDLDEDVLKELVLTYLGGLPSGSVDTSYVYERPVVPRQTLRFERAVSDSPKATVSLITQKNTISEPIEVYNLKSDILSAVLRMKLQATLRERMGMIYSAGVSASATPYPDALSRQSISFNCDPKNVEVLIEAAQQELAKVASDPSSFEKELADIKSNQLKEMAINKQKDSFWSTYIRNTLFYGIDNWNYIGDFDHILNSITAQDIADLCKADYIDSQISIQAVMLPKEGISKK</sequence>
<keyword evidence="7" id="KW-0482">Metalloprotease</keyword>